<organism evidence="2">
    <name type="scientific">Trypanosoma brucei equiperdum</name>
    <dbReference type="NCBI Taxonomy" id="630700"/>
    <lineage>
        <taxon>Eukaryota</taxon>
        <taxon>Discoba</taxon>
        <taxon>Euglenozoa</taxon>
        <taxon>Kinetoplastea</taxon>
        <taxon>Metakinetoplastina</taxon>
        <taxon>Trypanosomatida</taxon>
        <taxon>Trypanosomatidae</taxon>
        <taxon>Trypanosoma</taxon>
    </lineage>
</organism>
<dbReference type="EMBL" id="QSBY01000010">
    <property type="protein sequence ID" value="RHW68870.1"/>
    <property type="molecule type" value="Genomic_DNA"/>
</dbReference>
<accession>A0A3L6L2Z3</accession>
<name>A0A3L6L2Z3_9TRYP</name>
<keyword evidence="1" id="KW-0732">Signal</keyword>
<reference evidence="2" key="1">
    <citation type="submission" date="2018-09" db="EMBL/GenBank/DDBJ databases">
        <title>whole genome sequence of T. equiperdum IVM-t1 strain.</title>
        <authorList>
            <person name="Suganuma K."/>
        </authorList>
    </citation>
    <scope>NUCLEOTIDE SEQUENCE [LARGE SCALE GENOMIC DNA]</scope>
    <source>
        <strain evidence="2">IVM-t1</strain>
    </source>
</reference>
<dbReference type="PROSITE" id="PS51257">
    <property type="entry name" value="PROKAR_LIPOPROTEIN"/>
    <property type="match status" value="1"/>
</dbReference>
<feature type="chain" id="PRO_5018084657" evidence="1">
    <location>
        <begin position="23"/>
        <end position="480"/>
    </location>
</feature>
<evidence type="ECO:0000256" key="1">
    <source>
        <dbReference type="SAM" id="SignalP"/>
    </source>
</evidence>
<dbReference type="AlphaFoldDB" id="A0A3L6L2Z3"/>
<protein>
    <submittedName>
        <fullName evidence="2">Uncharacterized protein</fullName>
    </submittedName>
</protein>
<dbReference type="Proteomes" id="UP000266743">
    <property type="component" value="Chromosome 10"/>
</dbReference>
<comment type="caution">
    <text evidence="2">The sequence shown here is derived from an EMBL/GenBank/DDBJ whole genome shotgun (WGS) entry which is preliminary data.</text>
</comment>
<evidence type="ECO:0000313" key="2">
    <source>
        <dbReference type="EMBL" id="RHW68870.1"/>
    </source>
</evidence>
<feature type="signal peptide" evidence="1">
    <location>
        <begin position="1"/>
        <end position="22"/>
    </location>
</feature>
<sequence length="480" mass="54411">MPRLHIWMLGATLAGCGQYVFCKHFYGDRYTEREEMESSIQAEKSYLLQLMQRYALLHRSIQDLPGSSCTTNRERLSVYCKIQQLREVIHNLPLKSMSAVDRKAMLLQLDGLEAAQCTPLNFRDEALTISEIVMCQFCYGFYLLCFCVIDPLLRRVAAERVRRQFLHRTSKMILHCLRIPVTMAFEPQAEYINDEKEGKLCCLVFSPQHWVEVVGFWACPLNPLLLSTHLQLWQLSLREVVPFSEYWHEQWCRMQRELVDAAVVSDPVVEYSGGRILQPTDSINTVKGSDSPVTSTYGYPRALRRGYEGSPVLDPEMKNLTGVHPSSAASAAGPRFVPVASCGLPRLLYINEAVARPDVRPRPTQKEIYTQLQHLQYPESLGCSSGVRKINASGGNAKDCNLKAEKEGELLLQLRSWYSCGGIPWWHRATWGAAYGGVGRRGNCDWRGLSFRLGRPCSADQLLKEQMGLCLCLHTPTNVL</sequence>
<gene>
    <name evidence="2" type="ORF">DPX39_100043100</name>
</gene>
<proteinExistence type="predicted"/>